<evidence type="ECO:0000256" key="1">
    <source>
        <dbReference type="SAM" id="MobiDB-lite"/>
    </source>
</evidence>
<keyword evidence="3" id="KW-1185">Reference proteome</keyword>
<organism evidence="2 3">
    <name type="scientific">Paenibacillus sambharensis</name>
    <dbReference type="NCBI Taxonomy" id="1803190"/>
    <lineage>
        <taxon>Bacteria</taxon>
        <taxon>Bacillati</taxon>
        <taxon>Bacillota</taxon>
        <taxon>Bacilli</taxon>
        <taxon>Bacillales</taxon>
        <taxon>Paenibacillaceae</taxon>
        <taxon>Paenibacillus</taxon>
    </lineage>
</organism>
<name>A0A2W1LKH6_9BACL</name>
<evidence type="ECO:0000313" key="2">
    <source>
        <dbReference type="EMBL" id="PZD95014.1"/>
    </source>
</evidence>
<reference evidence="2 3" key="1">
    <citation type="submission" date="2018-06" db="EMBL/GenBank/DDBJ databases">
        <title>Paenibacillus imtechensis sp. nov.</title>
        <authorList>
            <person name="Pinnaka A.K."/>
            <person name="Singh H."/>
            <person name="Kaur M."/>
        </authorList>
    </citation>
    <scope>NUCLEOTIDE SEQUENCE [LARGE SCALE GENOMIC DNA]</scope>
    <source>
        <strain evidence="2 3">SMB1</strain>
    </source>
</reference>
<feature type="compositionally biased region" description="Low complexity" evidence="1">
    <location>
        <begin position="179"/>
        <end position="218"/>
    </location>
</feature>
<dbReference type="RefSeq" id="WP_111147562.1">
    <property type="nucleotide sequence ID" value="NZ_QKRB01000046.1"/>
</dbReference>
<protein>
    <submittedName>
        <fullName evidence="2">Uncharacterized protein</fullName>
    </submittedName>
</protein>
<gene>
    <name evidence="2" type="ORF">DNH61_15355</name>
</gene>
<sequence length="218" mass="22491">MKEETRRPAASLFSADGKPLRVLSTSLGIALLANTMLVPGGAVQASSAEGDSPKLVEWSTEEVKAFYDPQVDWSLPLPANESTEIIEEDGQGASGSGGTTIIHSGFGWGDLMLYHLLFNRGAAYSSTSWHNDKRSYRAGSGAPYKPKMYTSGTFQNKPVTGSAVPPKTSNSAGKITRRSTSSSPGGIGGSSSSMSSSGSSSSSKSSSSSSSRSSGFGG</sequence>
<comment type="caution">
    <text evidence="2">The sequence shown here is derived from an EMBL/GenBank/DDBJ whole genome shotgun (WGS) entry which is preliminary data.</text>
</comment>
<proteinExistence type="predicted"/>
<dbReference type="Proteomes" id="UP000249522">
    <property type="component" value="Unassembled WGS sequence"/>
</dbReference>
<dbReference type="EMBL" id="QKRB01000046">
    <property type="protein sequence ID" value="PZD95014.1"/>
    <property type="molecule type" value="Genomic_DNA"/>
</dbReference>
<dbReference type="OrthoDB" id="2606056at2"/>
<feature type="region of interest" description="Disordered" evidence="1">
    <location>
        <begin position="149"/>
        <end position="218"/>
    </location>
</feature>
<dbReference type="AlphaFoldDB" id="A0A2W1LKH6"/>
<evidence type="ECO:0000313" key="3">
    <source>
        <dbReference type="Proteomes" id="UP000249522"/>
    </source>
</evidence>
<feature type="compositionally biased region" description="Polar residues" evidence="1">
    <location>
        <begin position="150"/>
        <end position="159"/>
    </location>
</feature>
<accession>A0A2W1LKH6</accession>